<evidence type="ECO:0000256" key="4">
    <source>
        <dbReference type="ARBA" id="ARBA00022692"/>
    </source>
</evidence>
<dbReference type="InterPro" id="IPR036526">
    <property type="entry name" value="C-N_Hydrolase_sf"/>
</dbReference>
<dbReference type="PATRIC" id="fig|37916.4.peg.3100"/>
<dbReference type="InterPro" id="IPR003010">
    <property type="entry name" value="C-N_Hydrolase"/>
</dbReference>
<evidence type="ECO:0000256" key="1">
    <source>
        <dbReference type="ARBA" id="ARBA00004651"/>
    </source>
</evidence>
<dbReference type="SMR" id="A0A0J6W2D5"/>
<dbReference type="RefSeq" id="WP_063835185.1">
    <property type="nucleotide sequence ID" value="NZ_JYNL01000026.1"/>
</dbReference>
<feature type="transmembrane region" description="Helical" evidence="8">
    <location>
        <begin position="72"/>
        <end position="90"/>
    </location>
</feature>
<dbReference type="Pfam" id="PF00795">
    <property type="entry name" value="CN_hydrolase"/>
    <property type="match status" value="1"/>
</dbReference>
<dbReference type="NCBIfam" id="TIGR00546">
    <property type="entry name" value="lnt"/>
    <property type="match status" value="1"/>
</dbReference>
<keyword evidence="10" id="KW-0449">Lipoprotein</keyword>
<feature type="transmembrane region" description="Helical" evidence="8">
    <location>
        <begin position="177"/>
        <end position="197"/>
    </location>
</feature>
<dbReference type="Proteomes" id="UP000036513">
    <property type="component" value="Unassembled WGS sequence"/>
</dbReference>
<dbReference type="Pfam" id="PF20154">
    <property type="entry name" value="LNT_N"/>
    <property type="match status" value="1"/>
</dbReference>
<dbReference type="STRING" id="37916.MCHLDSM_03175"/>
<reference evidence="10 11" key="1">
    <citation type="journal article" date="2015" name="Genome Biol. Evol.">
        <title>Characterization of Three Mycobacterium spp. with Potential Use in Bioremediation by Genome Sequencing and Comparative Genomics.</title>
        <authorList>
            <person name="Das S."/>
            <person name="Pettersson B.M."/>
            <person name="Behra P.R."/>
            <person name="Ramesh M."/>
            <person name="Dasgupta S."/>
            <person name="Bhattacharya A."/>
            <person name="Kirsebom L.A."/>
        </authorList>
    </citation>
    <scope>NUCLEOTIDE SEQUENCE [LARGE SCALE GENOMIC DNA]</scope>
    <source>
        <strain evidence="10 11">DSM 43826</strain>
    </source>
</reference>
<dbReference type="EMBL" id="JYNL01000026">
    <property type="protein sequence ID" value="KMO75852.1"/>
    <property type="molecule type" value="Genomic_DNA"/>
</dbReference>
<evidence type="ECO:0000259" key="9">
    <source>
        <dbReference type="PROSITE" id="PS50263"/>
    </source>
</evidence>
<feature type="transmembrane region" description="Helical" evidence="8">
    <location>
        <begin position="500"/>
        <end position="521"/>
    </location>
</feature>
<comment type="pathway">
    <text evidence="8">Protein modification; lipoprotein biosynthesis (N-acyl transfer).</text>
</comment>
<keyword evidence="2 8" id="KW-1003">Cell membrane</keyword>
<dbReference type="PROSITE" id="PS50263">
    <property type="entry name" value="CN_HYDROLASE"/>
    <property type="match status" value="1"/>
</dbReference>
<evidence type="ECO:0000256" key="2">
    <source>
        <dbReference type="ARBA" id="ARBA00022475"/>
    </source>
</evidence>
<comment type="similarity">
    <text evidence="8">Belongs to the CN hydrolase family. Apolipoprotein N-acyltransferase subfamily.</text>
</comment>
<evidence type="ECO:0000256" key="7">
    <source>
        <dbReference type="ARBA" id="ARBA00023315"/>
    </source>
</evidence>
<evidence type="ECO:0000313" key="10">
    <source>
        <dbReference type="EMBL" id="KMO75852.1"/>
    </source>
</evidence>
<organism evidence="10 11">
    <name type="scientific">Mycolicibacterium chlorophenolicum</name>
    <dbReference type="NCBI Taxonomy" id="37916"/>
    <lineage>
        <taxon>Bacteria</taxon>
        <taxon>Bacillati</taxon>
        <taxon>Actinomycetota</taxon>
        <taxon>Actinomycetes</taxon>
        <taxon>Mycobacteriales</taxon>
        <taxon>Mycobacteriaceae</taxon>
        <taxon>Mycolicibacterium</taxon>
    </lineage>
</organism>
<dbReference type="GO" id="GO:0005886">
    <property type="term" value="C:plasma membrane"/>
    <property type="evidence" value="ECO:0007669"/>
    <property type="project" value="UniProtKB-SubCell"/>
</dbReference>
<accession>A0A0J6W2D5</accession>
<dbReference type="AlphaFoldDB" id="A0A0J6W2D5"/>
<dbReference type="PANTHER" id="PTHR38686:SF1">
    <property type="entry name" value="APOLIPOPROTEIN N-ACYLTRANSFERASE"/>
    <property type="match status" value="1"/>
</dbReference>
<evidence type="ECO:0000256" key="5">
    <source>
        <dbReference type="ARBA" id="ARBA00022989"/>
    </source>
</evidence>
<protein>
    <recommendedName>
        <fullName evidence="8">Apolipoprotein N-acyltransferase</fullName>
        <shortName evidence="8">ALP N-acyltransferase</shortName>
        <ecNumber evidence="8">2.3.1.269</ecNumber>
    </recommendedName>
</protein>
<dbReference type="UniPathway" id="UPA00666"/>
<dbReference type="GO" id="GO:0042158">
    <property type="term" value="P:lipoprotein biosynthetic process"/>
    <property type="evidence" value="ECO:0007669"/>
    <property type="project" value="UniProtKB-UniRule"/>
</dbReference>
<evidence type="ECO:0000313" key="11">
    <source>
        <dbReference type="Proteomes" id="UP000036513"/>
    </source>
</evidence>
<feature type="transmembrane region" description="Helical" evidence="8">
    <location>
        <begin position="102"/>
        <end position="123"/>
    </location>
</feature>
<keyword evidence="6 8" id="KW-0472">Membrane</keyword>
<feature type="transmembrane region" description="Helical" evidence="8">
    <location>
        <begin position="49"/>
        <end position="65"/>
    </location>
</feature>
<sequence>MDTLPTAVAAPGTGSPGARCDPRRLIPRGLIAVVAGGGLLWSSFPPTDWWPAAFAGLALLGWVLAHRNTTVLGGLGFGFVFGVAFYLPLLPWTGALVGMVPWLALSTLCAAFTALFGAAAVALRDQPGWPMWWATWWVAVELLKSAVPFGGFPWGVLAFGQSSGPLAQLAPWGGPSLISFTTTLIGFTVTAVLVGPGPHRRRSAVVALSTALCLAALTGLAWEPWRSDREKQTLVVAAVQGNVPRLGLDFNAQRRAVLDNHVQQTLRLADDVRASSAPQPDLVVWPENSSDIDPLINNDAAQQIDTAARAINAPILIGAVLSNPPQSTDPRSTSNTMILWSPEDGPGARHDKKILQPFGEYLPWRGFFRLFSDYAERAGFFVPGAGSGVVEAADVSVGVATCWEAVFDRAPRESVRNGAQVLVIPTNNATFNETMSRQFLAFAKIRAFEHRRPVVVAGTTGVSAIITPDGRVVDETAFFTADYLISRIELNDELTPATRWTPIIHGVVTALAIAALLLAAIQRYTPSWRKSSSG</sequence>
<dbReference type="CDD" id="cd07571">
    <property type="entry name" value="ALP_N-acyl_transferase"/>
    <property type="match status" value="1"/>
</dbReference>
<keyword evidence="7 8" id="KW-0012">Acyltransferase</keyword>
<keyword evidence="5 8" id="KW-1133">Transmembrane helix</keyword>
<comment type="catalytic activity">
    <reaction evidence="8">
        <text>N-terminal S-1,2-diacyl-sn-glyceryl-L-cysteinyl-[lipoprotein] + a glycerophospholipid = N-acyl-S-1,2-diacyl-sn-glyceryl-L-cysteinyl-[lipoprotein] + a 2-acyl-sn-glycero-3-phospholipid + H(+)</text>
        <dbReference type="Rhea" id="RHEA:48228"/>
        <dbReference type="Rhea" id="RHEA-COMP:14681"/>
        <dbReference type="Rhea" id="RHEA-COMP:14684"/>
        <dbReference type="ChEBI" id="CHEBI:15378"/>
        <dbReference type="ChEBI" id="CHEBI:136912"/>
        <dbReference type="ChEBI" id="CHEBI:140656"/>
        <dbReference type="ChEBI" id="CHEBI:140657"/>
        <dbReference type="ChEBI" id="CHEBI:140660"/>
        <dbReference type="EC" id="2.3.1.269"/>
    </reaction>
</comment>
<keyword evidence="11" id="KW-1185">Reference proteome</keyword>
<dbReference type="InterPro" id="IPR004563">
    <property type="entry name" value="Apolipo_AcylTrfase"/>
</dbReference>
<dbReference type="Gene3D" id="3.60.110.10">
    <property type="entry name" value="Carbon-nitrogen hydrolase"/>
    <property type="match status" value="1"/>
</dbReference>
<dbReference type="EC" id="2.3.1.269" evidence="8"/>
<evidence type="ECO:0000256" key="8">
    <source>
        <dbReference type="HAMAP-Rule" id="MF_01148"/>
    </source>
</evidence>
<feature type="transmembrane region" description="Helical" evidence="8">
    <location>
        <begin position="135"/>
        <end position="157"/>
    </location>
</feature>
<feature type="transmembrane region" description="Helical" evidence="8">
    <location>
        <begin position="204"/>
        <end position="222"/>
    </location>
</feature>
<feature type="domain" description="CN hydrolase" evidence="9">
    <location>
        <begin position="234"/>
        <end position="490"/>
    </location>
</feature>
<dbReference type="SUPFAM" id="SSF56317">
    <property type="entry name" value="Carbon-nitrogen hydrolase"/>
    <property type="match status" value="1"/>
</dbReference>
<dbReference type="InterPro" id="IPR045378">
    <property type="entry name" value="LNT_N"/>
</dbReference>
<feature type="transmembrane region" description="Helical" evidence="8">
    <location>
        <begin position="25"/>
        <end position="43"/>
    </location>
</feature>
<dbReference type="HAMAP" id="MF_01148">
    <property type="entry name" value="Lnt"/>
    <property type="match status" value="1"/>
</dbReference>
<proteinExistence type="inferred from homology"/>
<dbReference type="PANTHER" id="PTHR38686">
    <property type="entry name" value="APOLIPOPROTEIN N-ACYLTRANSFERASE"/>
    <property type="match status" value="1"/>
</dbReference>
<comment type="caution">
    <text evidence="10">The sequence shown here is derived from an EMBL/GenBank/DDBJ whole genome shotgun (WGS) entry which is preliminary data.</text>
</comment>
<evidence type="ECO:0000256" key="3">
    <source>
        <dbReference type="ARBA" id="ARBA00022679"/>
    </source>
</evidence>
<comment type="function">
    <text evidence="8">Catalyzes the phospholipid dependent N-acylation of the N-terminal cysteine of apolipoprotein, the last step in lipoprotein maturation.</text>
</comment>
<evidence type="ECO:0000256" key="6">
    <source>
        <dbReference type="ARBA" id="ARBA00023136"/>
    </source>
</evidence>
<gene>
    <name evidence="10" type="primary">lnt_2</name>
    <name evidence="8" type="synonym">lnt</name>
    <name evidence="10" type="ORF">MCHLDSM_03175</name>
</gene>
<keyword evidence="3 8" id="KW-0808">Transferase</keyword>
<name>A0A0J6W2D5_9MYCO</name>
<keyword evidence="4 8" id="KW-0812">Transmembrane</keyword>
<dbReference type="GO" id="GO:0016410">
    <property type="term" value="F:N-acyltransferase activity"/>
    <property type="evidence" value="ECO:0007669"/>
    <property type="project" value="UniProtKB-UniRule"/>
</dbReference>
<comment type="subcellular location">
    <subcellularLocation>
        <location evidence="1 8">Cell membrane</location>
        <topology evidence="1 8">Multi-pass membrane protein</topology>
    </subcellularLocation>
</comment>